<dbReference type="InterPro" id="IPR002305">
    <property type="entry name" value="aa-tRNA-synth_Ic"/>
</dbReference>
<evidence type="ECO:0000256" key="10">
    <source>
        <dbReference type="NCBIfam" id="TIGR00233"/>
    </source>
</evidence>
<name>A0A2H9P8F6_HUBC1</name>
<dbReference type="NCBIfam" id="TIGR00233">
    <property type="entry name" value="trpS"/>
    <property type="match status" value="1"/>
</dbReference>
<dbReference type="InterPro" id="IPR014729">
    <property type="entry name" value="Rossmann-like_a/b/a_fold"/>
</dbReference>
<keyword evidence="7 11" id="KW-0648">Protein biosynthesis</keyword>
<dbReference type="GO" id="GO:0004830">
    <property type="term" value="F:tryptophan-tRNA ligase activity"/>
    <property type="evidence" value="ECO:0007669"/>
    <property type="project" value="UniProtKB-UniRule"/>
</dbReference>
<dbReference type="NCBIfam" id="NF008927">
    <property type="entry name" value="PRK12285.1-4"/>
    <property type="match status" value="1"/>
</dbReference>
<evidence type="ECO:0000256" key="2">
    <source>
        <dbReference type="ARBA" id="ARBA00013161"/>
    </source>
</evidence>
<dbReference type="Pfam" id="PF00579">
    <property type="entry name" value="tRNA-synt_1b"/>
    <property type="match status" value="1"/>
</dbReference>
<evidence type="ECO:0000313" key="14">
    <source>
        <dbReference type="EMBL" id="PJC01679.1"/>
    </source>
</evidence>
<dbReference type="EMBL" id="PFUW01000039">
    <property type="protein sequence ID" value="PJB03603.1"/>
    <property type="molecule type" value="Genomic_DNA"/>
</dbReference>
<evidence type="ECO:0000256" key="1">
    <source>
        <dbReference type="ARBA" id="ARBA00005594"/>
    </source>
</evidence>
<keyword evidence="5 11" id="KW-0547">Nucleotide-binding</keyword>
<dbReference type="InterPro" id="IPR002306">
    <property type="entry name" value="Trp-tRNA-ligase"/>
</dbReference>
<evidence type="ECO:0000313" key="13">
    <source>
        <dbReference type="EMBL" id="PJB03603.1"/>
    </source>
</evidence>
<dbReference type="PANTHER" id="PTHR10055">
    <property type="entry name" value="TRYPTOPHANYL-TRNA SYNTHETASE"/>
    <property type="match status" value="1"/>
</dbReference>
<dbReference type="EC" id="6.1.1.2" evidence="2 10"/>
<evidence type="ECO:0000256" key="4">
    <source>
        <dbReference type="ARBA" id="ARBA00022598"/>
    </source>
</evidence>
<evidence type="ECO:0000256" key="8">
    <source>
        <dbReference type="ARBA" id="ARBA00023146"/>
    </source>
</evidence>
<dbReference type="Proteomes" id="UP000228874">
    <property type="component" value="Unassembled WGS sequence"/>
</dbReference>
<dbReference type="EMBL" id="PFMG01000044">
    <property type="protein sequence ID" value="PIY99767.1"/>
    <property type="molecule type" value="Genomic_DNA"/>
</dbReference>
<dbReference type="Gene3D" id="3.40.50.620">
    <property type="entry name" value="HUPs"/>
    <property type="match status" value="1"/>
</dbReference>
<dbReference type="GO" id="GO:0005524">
    <property type="term" value="F:ATP binding"/>
    <property type="evidence" value="ECO:0007669"/>
    <property type="project" value="UniProtKB-KW"/>
</dbReference>
<dbReference type="FunFam" id="3.40.50.620:FF:000207">
    <property type="entry name" value="Tryptophan--tRNA ligase"/>
    <property type="match status" value="1"/>
</dbReference>
<protein>
    <recommendedName>
        <fullName evidence="2 10">Tryptophan--tRNA ligase</fullName>
        <ecNumber evidence="2 10">6.1.1.2</ecNumber>
    </recommendedName>
</protein>
<dbReference type="Gene3D" id="1.10.240.10">
    <property type="entry name" value="Tyrosyl-Transfer RNA Synthetase"/>
    <property type="match status" value="1"/>
</dbReference>
<keyword evidence="3" id="KW-0963">Cytoplasm</keyword>
<dbReference type="FunFam" id="1.10.240.10:FF:000007">
    <property type="entry name" value="Tryptophan--tRNA ligase"/>
    <property type="match status" value="1"/>
</dbReference>
<comment type="catalytic activity">
    <reaction evidence="9">
        <text>tRNA(Trp) + L-tryptophan + ATP = L-tryptophyl-tRNA(Trp) + AMP + diphosphate + H(+)</text>
        <dbReference type="Rhea" id="RHEA:24080"/>
        <dbReference type="Rhea" id="RHEA-COMP:9671"/>
        <dbReference type="Rhea" id="RHEA-COMP:9705"/>
        <dbReference type="ChEBI" id="CHEBI:15378"/>
        <dbReference type="ChEBI" id="CHEBI:30616"/>
        <dbReference type="ChEBI" id="CHEBI:33019"/>
        <dbReference type="ChEBI" id="CHEBI:57912"/>
        <dbReference type="ChEBI" id="CHEBI:78442"/>
        <dbReference type="ChEBI" id="CHEBI:78535"/>
        <dbReference type="ChEBI" id="CHEBI:456215"/>
        <dbReference type="EC" id="6.1.1.2"/>
    </reaction>
</comment>
<dbReference type="GO" id="GO:0005737">
    <property type="term" value="C:cytoplasm"/>
    <property type="evidence" value="ECO:0007669"/>
    <property type="project" value="UniProtKB-UniRule"/>
</dbReference>
<evidence type="ECO:0000256" key="6">
    <source>
        <dbReference type="ARBA" id="ARBA00022840"/>
    </source>
</evidence>
<reference evidence="15 16" key="1">
    <citation type="submission" date="2017-09" db="EMBL/GenBank/DDBJ databases">
        <title>Depth-based differentiation of microbial function through sediment-hosted aquifers and enrichment of novel symbionts in the deep terrestrial subsurface.</title>
        <authorList>
            <person name="Probst A.J."/>
            <person name="Ladd B."/>
            <person name="Jarett J.K."/>
            <person name="Geller-Mcgrath D.E."/>
            <person name="Sieber C.M.K."/>
            <person name="Emerson J.B."/>
            <person name="Anantharaman K."/>
            <person name="Thomas B.C."/>
            <person name="Malmstrom R."/>
            <person name="Stieglmeier M."/>
            <person name="Klingl A."/>
            <person name="Woyke T."/>
            <person name="Ryan C.M."/>
            <person name="Banfield J.F."/>
        </authorList>
    </citation>
    <scope>NUCLEOTIDE SEQUENCE [LARGE SCALE GENOMIC DNA]</scope>
</reference>
<evidence type="ECO:0000256" key="9">
    <source>
        <dbReference type="ARBA" id="ARBA00049929"/>
    </source>
</evidence>
<evidence type="ECO:0000256" key="11">
    <source>
        <dbReference type="RuleBase" id="RU363036"/>
    </source>
</evidence>
<evidence type="ECO:0000256" key="3">
    <source>
        <dbReference type="ARBA" id="ARBA00022490"/>
    </source>
</evidence>
<gene>
    <name evidence="14" type="ORF">CO072_00295</name>
    <name evidence="13" type="ORF">CO124_02140</name>
    <name evidence="12" type="ORF">COY63_01780</name>
</gene>
<dbReference type="Proteomes" id="UP000228888">
    <property type="component" value="Unassembled WGS sequence"/>
</dbReference>
<accession>A0A2H9RE80</accession>
<keyword evidence="8 11" id="KW-0030">Aminoacyl-tRNA synthetase</keyword>
<reference evidence="12" key="2">
    <citation type="submission" date="2017-09" db="EMBL/GenBank/DDBJ databases">
        <title>Depth-based differentiation of microbial function through sediment-hosted aquifers and enrichment of novel symbionts in the deep terrestrial subsurface.</title>
        <authorList>
            <person name="Probst A.J."/>
            <person name="Ladd B."/>
            <person name="Jarett J.K."/>
            <person name="Geller-Mcgrath D.E."/>
            <person name="Sieber C.M."/>
            <person name="Emerson J.B."/>
            <person name="Anantharaman K."/>
            <person name="Thomas B.C."/>
            <person name="Malmstrom R."/>
            <person name="Stieglmeier M."/>
            <person name="Klingl A."/>
            <person name="Woyke T."/>
            <person name="Ryan C.M."/>
            <person name="Banfield J.F."/>
        </authorList>
    </citation>
    <scope>NUCLEOTIDE SEQUENCE [LARGE SCALE GENOMIC DNA]</scope>
    <source>
        <strain evidence="12">CG_4_10_14_0_8_um_filter_31_133</strain>
        <strain evidence="14">CG_4_9_14_0_8_um_filter_31_21</strain>
        <strain evidence="13">CG_4_9_14_3_um_filter_31_125</strain>
    </source>
</reference>
<dbReference type="PANTHER" id="PTHR10055:SF1">
    <property type="entry name" value="TRYPTOPHAN--TRNA LIGASE, CYTOPLASMIC"/>
    <property type="match status" value="1"/>
</dbReference>
<dbReference type="InterPro" id="IPR001412">
    <property type="entry name" value="aa-tRNA-synth_I_CS"/>
</dbReference>
<comment type="caution">
    <text evidence="12">The sequence shown here is derived from an EMBL/GenBank/DDBJ whole genome shotgun (WGS) entry which is preliminary data.</text>
</comment>
<evidence type="ECO:0000256" key="5">
    <source>
        <dbReference type="ARBA" id="ARBA00022741"/>
    </source>
</evidence>
<evidence type="ECO:0000313" key="16">
    <source>
        <dbReference type="Proteomes" id="UP000228888"/>
    </source>
</evidence>
<dbReference type="PRINTS" id="PR01039">
    <property type="entry name" value="TRNASYNTHTRP"/>
</dbReference>
<dbReference type="GO" id="GO:0006436">
    <property type="term" value="P:tryptophanyl-tRNA aminoacylation"/>
    <property type="evidence" value="ECO:0007669"/>
    <property type="project" value="UniProtKB-UniRule"/>
</dbReference>
<dbReference type="AlphaFoldDB" id="A0A2H9P8F6"/>
<evidence type="ECO:0000313" key="15">
    <source>
        <dbReference type="Proteomes" id="UP000228874"/>
    </source>
</evidence>
<proteinExistence type="inferred from homology"/>
<dbReference type="PROSITE" id="PS00178">
    <property type="entry name" value="AA_TRNA_LIGASE_I"/>
    <property type="match status" value="1"/>
</dbReference>
<sequence length="387" mass="44733">MVSENFKVTPWEVEGEVDYGKLIEEFGINVIDTKLLERIKKHTGGELHPYLERGIFFAHRDLDKLLDAYEKGEKFYIYTGRGPSQDMHLGHLLPFVFVKWLQDKFGCEVWIQISDDEKFLFKEKTIDQIKKQAEIDILNILAVGFDSEKTIIVSDFKHISVMYETACEIAKKLNFSNVKATFGFNNKTNIGAIFYPAVQMVLAVLPSKIYKKNILCLIPYGIDQDPYFRLQRDINEKMGFYKPVCLAGVFLPGLQGPTGKMSSSDSSSAIFLDDTPEEVANKIKKYAFSGGQPTIEEHRIKGGNPDIDTCFQYLKLFFEPDNAKLQEIYNNYKSGKMLTSELKIYTIKKINDFLEKFRQQREAIQPRVNEFLYSEEKINKNRKIYET</sequence>
<evidence type="ECO:0000313" key="12">
    <source>
        <dbReference type="EMBL" id="PIY99767.1"/>
    </source>
</evidence>
<dbReference type="Proteomes" id="UP000231232">
    <property type="component" value="Unassembled WGS sequence"/>
</dbReference>
<keyword evidence="6 11" id="KW-0067">ATP-binding</keyword>
<keyword evidence="4 11" id="KW-0436">Ligase</keyword>
<dbReference type="EMBL" id="PFSX01000011">
    <property type="protein sequence ID" value="PJC01679.1"/>
    <property type="molecule type" value="Genomic_DNA"/>
</dbReference>
<accession>A0A2H9QRY2</accession>
<evidence type="ECO:0000256" key="7">
    <source>
        <dbReference type="ARBA" id="ARBA00022917"/>
    </source>
</evidence>
<comment type="similarity">
    <text evidence="1 11">Belongs to the class-I aminoacyl-tRNA synthetase family.</text>
</comment>
<organism evidence="12 15">
    <name type="scientific">Huberarchaeum crystalense</name>
    <dbReference type="NCBI Taxonomy" id="2014257"/>
    <lineage>
        <taxon>Archaea</taxon>
        <taxon>Candidatus Huberarchaeota</taxon>
        <taxon>Candidatus Huberarchaeia</taxon>
        <taxon>Candidatus Huberarchaeales</taxon>
        <taxon>Candidatus Huberarchaeaceae</taxon>
        <taxon>Candidatus Huberarchaeum</taxon>
    </lineage>
</organism>
<dbReference type="SUPFAM" id="SSF52374">
    <property type="entry name" value="Nucleotidylyl transferase"/>
    <property type="match status" value="1"/>
</dbReference>
<accession>A0A2H9P8F6</accession>